<dbReference type="Proteomes" id="UP000260351">
    <property type="component" value="Unassembled WGS sequence"/>
</dbReference>
<keyword evidence="2" id="KW-0805">Transcription regulation</keyword>
<sequence length="150" mass="16995">MLSRVAMSYEADAALREDLLQEIVFSIWKALPSFRGQASLKTFVARVAHNRAVDHVMHRQRILDRHTSGEDPAEISGAGDRSLHQQFDLAGAIRRLPLTYRQCVELMLEGFSHAEIGETLALEENAVAQRLRRGRQRLKAMLAKDDAHEH</sequence>
<evidence type="ECO:0000256" key="1">
    <source>
        <dbReference type="ARBA" id="ARBA00010641"/>
    </source>
</evidence>
<dbReference type="SUPFAM" id="SSF88659">
    <property type="entry name" value="Sigma3 and sigma4 domains of RNA polymerase sigma factors"/>
    <property type="match status" value="1"/>
</dbReference>
<dbReference type="Pfam" id="PF04542">
    <property type="entry name" value="Sigma70_r2"/>
    <property type="match status" value="1"/>
</dbReference>
<dbReference type="OrthoDB" id="9797134at2"/>
<feature type="domain" description="RNA polymerase sigma factor 70 region 4 type 2" evidence="6">
    <location>
        <begin position="89"/>
        <end position="138"/>
    </location>
</feature>
<organism evidence="7 8">
    <name type="scientific">Wenzhouxiangella sediminis</name>
    <dbReference type="NCBI Taxonomy" id="1792836"/>
    <lineage>
        <taxon>Bacteria</taxon>
        <taxon>Pseudomonadati</taxon>
        <taxon>Pseudomonadota</taxon>
        <taxon>Gammaproteobacteria</taxon>
        <taxon>Chromatiales</taxon>
        <taxon>Wenzhouxiangellaceae</taxon>
        <taxon>Wenzhouxiangella</taxon>
    </lineage>
</organism>
<dbReference type="SUPFAM" id="SSF88946">
    <property type="entry name" value="Sigma2 domain of RNA polymerase sigma factors"/>
    <property type="match status" value="1"/>
</dbReference>
<evidence type="ECO:0000259" key="6">
    <source>
        <dbReference type="Pfam" id="PF08281"/>
    </source>
</evidence>
<dbReference type="InterPro" id="IPR013325">
    <property type="entry name" value="RNA_pol_sigma_r2"/>
</dbReference>
<dbReference type="InterPro" id="IPR014284">
    <property type="entry name" value="RNA_pol_sigma-70_dom"/>
</dbReference>
<reference evidence="7 8" key="1">
    <citation type="submission" date="2018-08" db="EMBL/GenBank/DDBJ databases">
        <title>Wenzhouxiangella salilacus sp. nov., a novel bacterium isolated from a saline lake in Xinjiang Province, China.</title>
        <authorList>
            <person name="Han S."/>
        </authorList>
    </citation>
    <scope>NUCLEOTIDE SEQUENCE [LARGE SCALE GENOMIC DNA]</scope>
    <source>
        <strain evidence="7 8">XDB06</strain>
    </source>
</reference>
<evidence type="ECO:0000313" key="7">
    <source>
        <dbReference type="EMBL" id="RFF29431.1"/>
    </source>
</evidence>
<dbReference type="Pfam" id="PF08281">
    <property type="entry name" value="Sigma70_r4_2"/>
    <property type="match status" value="1"/>
</dbReference>
<dbReference type="PANTHER" id="PTHR43133">
    <property type="entry name" value="RNA POLYMERASE ECF-TYPE SIGMA FACTO"/>
    <property type="match status" value="1"/>
</dbReference>
<evidence type="ECO:0000256" key="2">
    <source>
        <dbReference type="ARBA" id="ARBA00023015"/>
    </source>
</evidence>
<evidence type="ECO:0000256" key="4">
    <source>
        <dbReference type="ARBA" id="ARBA00023163"/>
    </source>
</evidence>
<proteinExistence type="inferred from homology"/>
<keyword evidence="8" id="KW-1185">Reference proteome</keyword>
<feature type="domain" description="RNA polymerase sigma-70 region 2" evidence="5">
    <location>
        <begin position="2"/>
        <end position="61"/>
    </location>
</feature>
<dbReference type="InterPro" id="IPR007627">
    <property type="entry name" value="RNA_pol_sigma70_r2"/>
</dbReference>
<name>A0A3E1K5Y5_9GAMM</name>
<dbReference type="InterPro" id="IPR013324">
    <property type="entry name" value="RNA_pol_sigma_r3/r4-like"/>
</dbReference>
<dbReference type="InterPro" id="IPR036388">
    <property type="entry name" value="WH-like_DNA-bd_sf"/>
</dbReference>
<comment type="caution">
    <text evidence="7">The sequence shown here is derived from an EMBL/GenBank/DDBJ whole genome shotgun (WGS) entry which is preliminary data.</text>
</comment>
<accession>A0A3E1K5Y5</accession>
<dbReference type="GO" id="GO:0016987">
    <property type="term" value="F:sigma factor activity"/>
    <property type="evidence" value="ECO:0007669"/>
    <property type="project" value="UniProtKB-KW"/>
</dbReference>
<dbReference type="AlphaFoldDB" id="A0A3E1K5Y5"/>
<keyword evidence="3" id="KW-0731">Sigma factor</keyword>
<protein>
    <submittedName>
        <fullName evidence="7">Sigma-70 family RNA polymerase sigma factor</fullName>
    </submittedName>
</protein>
<dbReference type="GO" id="GO:0006352">
    <property type="term" value="P:DNA-templated transcription initiation"/>
    <property type="evidence" value="ECO:0007669"/>
    <property type="project" value="InterPro"/>
</dbReference>
<gene>
    <name evidence="7" type="ORF">DZC52_13330</name>
</gene>
<dbReference type="InterPro" id="IPR013249">
    <property type="entry name" value="RNA_pol_sigma70_r4_t2"/>
</dbReference>
<comment type="similarity">
    <text evidence="1">Belongs to the sigma-70 factor family. ECF subfamily.</text>
</comment>
<evidence type="ECO:0000259" key="5">
    <source>
        <dbReference type="Pfam" id="PF04542"/>
    </source>
</evidence>
<dbReference type="PANTHER" id="PTHR43133:SF45">
    <property type="entry name" value="RNA POLYMERASE ECF-TYPE SIGMA FACTOR"/>
    <property type="match status" value="1"/>
</dbReference>
<dbReference type="GO" id="GO:0003677">
    <property type="term" value="F:DNA binding"/>
    <property type="evidence" value="ECO:0007669"/>
    <property type="project" value="InterPro"/>
</dbReference>
<keyword evidence="4" id="KW-0804">Transcription</keyword>
<dbReference type="NCBIfam" id="TIGR02937">
    <property type="entry name" value="sigma70-ECF"/>
    <property type="match status" value="1"/>
</dbReference>
<evidence type="ECO:0000313" key="8">
    <source>
        <dbReference type="Proteomes" id="UP000260351"/>
    </source>
</evidence>
<dbReference type="EMBL" id="QUZK01000047">
    <property type="protein sequence ID" value="RFF29431.1"/>
    <property type="molecule type" value="Genomic_DNA"/>
</dbReference>
<dbReference type="Gene3D" id="1.10.10.10">
    <property type="entry name" value="Winged helix-like DNA-binding domain superfamily/Winged helix DNA-binding domain"/>
    <property type="match status" value="1"/>
</dbReference>
<evidence type="ECO:0000256" key="3">
    <source>
        <dbReference type="ARBA" id="ARBA00023082"/>
    </source>
</evidence>
<dbReference type="InterPro" id="IPR039425">
    <property type="entry name" value="RNA_pol_sigma-70-like"/>
</dbReference>
<dbReference type="Gene3D" id="1.10.1740.10">
    <property type="match status" value="1"/>
</dbReference>